<dbReference type="EMBL" id="JACIEE010000008">
    <property type="protein sequence ID" value="MBB3978737.1"/>
    <property type="molecule type" value="Genomic_DNA"/>
</dbReference>
<dbReference type="RefSeq" id="WP_183806990.1">
    <property type="nucleotide sequence ID" value="NZ_JACIEE010000008.1"/>
</dbReference>
<gene>
    <name evidence="2" type="ORF">GGQ64_003972</name>
</gene>
<feature type="region of interest" description="Disordered" evidence="1">
    <location>
        <begin position="1"/>
        <end position="61"/>
    </location>
</feature>
<protein>
    <submittedName>
        <fullName evidence="2">Uncharacterized protein</fullName>
    </submittedName>
</protein>
<keyword evidence="3" id="KW-1185">Reference proteome</keyword>
<reference evidence="2 3" key="1">
    <citation type="submission" date="2020-08" db="EMBL/GenBank/DDBJ databases">
        <title>Genomic Encyclopedia of Type Strains, Phase IV (KMG-IV): sequencing the most valuable type-strain genomes for metagenomic binning, comparative biology and taxonomic classification.</title>
        <authorList>
            <person name="Goeker M."/>
        </authorList>
    </citation>
    <scope>NUCLEOTIDE SEQUENCE [LARGE SCALE GENOMIC DNA]</scope>
    <source>
        <strain evidence="2 3">DSM 100211</strain>
    </source>
</reference>
<evidence type="ECO:0000313" key="2">
    <source>
        <dbReference type="EMBL" id="MBB3978737.1"/>
    </source>
</evidence>
<organism evidence="2 3">
    <name type="scientific">Mycoplana azooxidifex</name>
    <dbReference type="NCBI Taxonomy" id="1636188"/>
    <lineage>
        <taxon>Bacteria</taxon>
        <taxon>Pseudomonadati</taxon>
        <taxon>Pseudomonadota</taxon>
        <taxon>Alphaproteobacteria</taxon>
        <taxon>Hyphomicrobiales</taxon>
        <taxon>Rhizobiaceae</taxon>
        <taxon>Mycoplana</taxon>
    </lineage>
</organism>
<dbReference type="Proteomes" id="UP000574761">
    <property type="component" value="Unassembled WGS sequence"/>
</dbReference>
<evidence type="ECO:0000313" key="3">
    <source>
        <dbReference type="Proteomes" id="UP000574761"/>
    </source>
</evidence>
<sequence length="61" mass="6637">MFTEGAKHSTSPRTRKSENLEEQYKPLRLKAVLAAASQRKPKGDKPAKGDLPACLKDAAEA</sequence>
<comment type="caution">
    <text evidence="2">The sequence shown here is derived from an EMBL/GenBank/DDBJ whole genome shotgun (WGS) entry which is preliminary data.</text>
</comment>
<feature type="compositionally biased region" description="Basic and acidic residues" evidence="1">
    <location>
        <begin position="15"/>
        <end position="25"/>
    </location>
</feature>
<proteinExistence type="predicted"/>
<accession>A0A7W6GKW2</accession>
<evidence type="ECO:0000256" key="1">
    <source>
        <dbReference type="SAM" id="MobiDB-lite"/>
    </source>
</evidence>
<dbReference type="AlphaFoldDB" id="A0A7W6GKW2"/>
<name>A0A7W6GKW2_9HYPH</name>